<organism evidence="2 3">
    <name type="scientific">Psilocybe cyanescens</name>
    <dbReference type="NCBI Taxonomy" id="93625"/>
    <lineage>
        <taxon>Eukaryota</taxon>
        <taxon>Fungi</taxon>
        <taxon>Dikarya</taxon>
        <taxon>Basidiomycota</taxon>
        <taxon>Agaricomycotina</taxon>
        <taxon>Agaricomycetes</taxon>
        <taxon>Agaricomycetidae</taxon>
        <taxon>Agaricales</taxon>
        <taxon>Agaricineae</taxon>
        <taxon>Strophariaceae</taxon>
        <taxon>Psilocybe</taxon>
    </lineage>
</organism>
<sequence length="239" mass="26617">MLTDNTSVDDQGNDGGQNTVEPSKDSTYITVNQITSHDYQGKITLALLQEKLQSINEQIVNMEWNTVETFKHILQILYKASHQAVSFSDVMKAYYKKLGIVINSYKINKDNISTLAWEGLGLLKGQTYLDAINDFCVHHRQTASQTIQNVINCSTVDYAFFATSEMHINVKDEFKAKIQITNNLGQLVGLSLTKDSSTTIKSLVLGDQMHLFLVEAKKRGLDPSLESMIPQAAVQVLAA</sequence>
<evidence type="ECO:0000313" key="2">
    <source>
        <dbReference type="EMBL" id="PPQ88285.1"/>
    </source>
</evidence>
<dbReference type="InParanoid" id="A0A409XC07"/>
<name>A0A409XC07_PSICY</name>
<accession>A0A409XC07</accession>
<dbReference type="Proteomes" id="UP000283269">
    <property type="component" value="Unassembled WGS sequence"/>
</dbReference>
<proteinExistence type="predicted"/>
<gene>
    <name evidence="2" type="ORF">CVT25_005447</name>
</gene>
<reference evidence="2 3" key="1">
    <citation type="journal article" date="2018" name="Evol. Lett.">
        <title>Horizontal gene cluster transfer increased hallucinogenic mushroom diversity.</title>
        <authorList>
            <person name="Reynolds H.T."/>
            <person name="Vijayakumar V."/>
            <person name="Gluck-Thaler E."/>
            <person name="Korotkin H.B."/>
            <person name="Matheny P.B."/>
            <person name="Slot J.C."/>
        </authorList>
    </citation>
    <scope>NUCLEOTIDE SEQUENCE [LARGE SCALE GENOMIC DNA]</scope>
    <source>
        <strain evidence="2 3">2631</strain>
    </source>
</reference>
<dbReference type="EMBL" id="NHYD01002116">
    <property type="protein sequence ID" value="PPQ88285.1"/>
    <property type="molecule type" value="Genomic_DNA"/>
</dbReference>
<evidence type="ECO:0000256" key="1">
    <source>
        <dbReference type="SAM" id="MobiDB-lite"/>
    </source>
</evidence>
<feature type="region of interest" description="Disordered" evidence="1">
    <location>
        <begin position="1"/>
        <end position="23"/>
    </location>
</feature>
<evidence type="ECO:0000313" key="3">
    <source>
        <dbReference type="Proteomes" id="UP000283269"/>
    </source>
</evidence>
<dbReference type="AlphaFoldDB" id="A0A409XC07"/>
<comment type="caution">
    <text evidence="2">The sequence shown here is derived from an EMBL/GenBank/DDBJ whole genome shotgun (WGS) entry which is preliminary data.</text>
</comment>
<protein>
    <submittedName>
        <fullName evidence="2">Uncharacterized protein</fullName>
    </submittedName>
</protein>
<keyword evidence="3" id="KW-1185">Reference proteome</keyword>